<protein>
    <recommendedName>
        <fullName evidence="4">Ubiquitin-like domain-containing protein</fullName>
    </recommendedName>
</protein>
<reference evidence="2" key="1">
    <citation type="submission" date="2022-08" db="EMBL/GenBank/DDBJ databases">
        <title>Novel sulfate-reducing endosymbionts in the free-living metamonad Anaeramoeba.</title>
        <authorList>
            <person name="Jerlstrom-Hultqvist J."/>
            <person name="Cepicka I."/>
            <person name="Gallot-Lavallee L."/>
            <person name="Salas-Leiva D."/>
            <person name="Curtis B.A."/>
            <person name="Zahonova K."/>
            <person name="Pipaliya S."/>
            <person name="Dacks J."/>
            <person name="Roger A.J."/>
        </authorList>
    </citation>
    <scope>NUCLEOTIDE SEQUENCE</scope>
    <source>
        <strain evidence="2">Schooner1</strain>
    </source>
</reference>
<feature type="compositionally biased region" description="Basic and acidic residues" evidence="1">
    <location>
        <begin position="214"/>
        <end position="226"/>
    </location>
</feature>
<feature type="compositionally biased region" description="Acidic residues" evidence="1">
    <location>
        <begin position="832"/>
        <end position="850"/>
    </location>
</feature>
<gene>
    <name evidence="2" type="ORF">M0813_08637</name>
</gene>
<proteinExistence type="predicted"/>
<feature type="compositionally biased region" description="Acidic residues" evidence="1">
    <location>
        <begin position="499"/>
        <end position="518"/>
    </location>
</feature>
<feature type="region of interest" description="Disordered" evidence="1">
    <location>
        <begin position="179"/>
        <end position="254"/>
    </location>
</feature>
<evidence type="ECO:0000313" key="2">
    <source>
        <dbReference type="EMBL" id="KAJ6228600.1"/>
    </source>
</evidence>
<accession>A0ABQ8X8G1</accession>
<feature type="region of interest" description="Disordered" evidence="1">
    <location>
        <begin position="819"/>
        <end position="850"/>
    </location>
</feature>
<dbReference type="Proteomes" id="UP001150062">
    <property type="component" value="Unassembled WGS sequence"/>
</dbReference>
<feature type="region of interest" description="Disordered" evidence="1">
    <location>
        <begin position="735"/>
        <end position="804"/>
    </location>
</feature>
<feature type="compositionally biased region" description="Basic and acidic residues" evidence="1">
    <location>
        <begin position="819"/>
        <end position="828"/>
    </location>
</feature>
<keyword evidence="3" id="KW-1185">Reference proteome</keyword>
<evidence type="ECO:0008006" key="4">
    <source>
        <dbReference type="Google" id="ProtNLM"/>
    </source>
</evidence>
<organism evidence="2 3">
    <name type="scientific">Anaeramoeba flamelloides</name>
    <dbReference type="NCBI Taxonomy" id="1746091"/>
    <lineage>
        <taxon>Eukaryota</taxon>
        <taxon>Metamonada</taxon>
        <taxon>Anaeramoebidae</taxon>
        <taxon>Anaeramoeba</taxon>
    </lineage>
</organism>
<feature type="region of interest" description="Disordered" evidence="1">
    <location>
        <begin position="596"/>
        <end position="642"/>
    </location>
</feature>
<feature type="compositionally biased region" description="Basic and acidic residues" evidence="1">
    <location>
        <begin position="602"/>
        <end position="611"/>
    </location>
</feature>
<dbReference type="EMBL" id="JAOAOG010000326">
    <property type="protein sequence ID" value="KAJ6228600.1"/>
    <property type="molecule type" value="Genomic_DNA"/>
</dbReference>
<feature type="compositionally biased region" description="Basic and acidic residues" evidence="1">
    <location>
        <begin position="735"/>
        <end position="769"/>
    </location>
</feature>
<name>A0ABQ8X8G1_9EUKA</name>
<evidence type="ECO:0000256" key="1">
    <source>
        <dbReference type="SAM" id="MobiDB-lite"/>
    </source>
</evidence>
<feature type="compositionally biased region" description="Acidic residues" evidence="1">
    <location>
        <begin position="770"/>
        <end position="779"/>
    </location>
</feature>
<evidence type="ECO:0000313" key="3">
    <source>
        <dbReference type="Proteomes" id="UP001150062"/>
    </source>
</evidence>
<feature type="compositionally biased region" description="Acidic residues" evidence="1">
    <location>
        <begin position="788"/>
        <end position="803"/>
    </location>
</feature>
<feature type="region of interest" description="Disordered" evidence="1">
    <location>
        <begin position="495"/>
        <end position="537"/>
    </location>
</feature>
<comment type="caution">
    <text evidence="2">The sequence shown here is derived from an EMBL/GenBank/DDBJ whole genome shotgun (WGS) entry which is preliminary data.</text>
</comment>
<sequence>MDQSISMDLQKDKPFYFVKENICKQFKIDPQNLITYPIDPRDDSISVEDIIQKNPQILTIINTNIVYLGDEVSEFEPTIIDLTPKQKKKRIIQKQIETEHSFFSNKKKEKTKTKKNFLKKNNQFLSKTPKPKTTTNPYRKTRALPKTNVKPQITRISKMTLNKLRPKTETISRSRTRITTGSMMMNKKQNPLEFKKLNFPSEIKKPKVNKNKKEKVEKKENQDKSSRNTNNNNENENKNKKIVNQFQPKKKMNSHNVRKFKKIVRQLKAVRSTGNKMLDLLLKYQIKNVGQNPKLLEQFHQSFIGHPIISTQPLSKLLHYSSITKFNRPLLLYLYNNKIDPNTNRVVQLLSDNIFINLINSYYHFWVVDLYKLRLPSYIRKQFEITRYPCFYKVQINKEKIRCTEWKQRYLNKDTFIDWLVEILTQENKTKWNKLKELLGTDFSEYVNEEELDFQKKENLFDDLLKNENINQTKENFLNDDIDFENNDFNLEVNKELRNEDEDEDEEEDDDENEDENEANNKELENEDENLDLINKNTTSSKVQKKIIKEEKNDIIFEDELDLNFDLENSQKKNPMKKLLDLSSLYNDFIHKNKNKTNQIDENQKIKDEKNFQLSSGDDNTDDDENFNEIIDNGSGDDENLNENIDRTPIKKDNFEKRDINDNKFEFINENNENVIINENEIINTNENDKEGEKDNEMKNEFEEIEFENDNEIEIENENENENVNENEFENLIEKENFVENEFENDKKIDQDEEKKENEKKDEFENYKEIEDEDEDEEEKKEKKIVDEIEEEENIEEVEEVEGEIEKKVEKEEIEEKFEHFEHFENKNDGSNVDDEEEDDGGDENEDEDDDELINVTIKVIGQNNRYSKEFKKNDNLLEIINWINDLFPTIAEFSIWIRENKKWITPENNEYDLLSGLGIEDNSLLIIQGSIL</sequence>